<proteinExistence type="inferred from homology"/>
<comment type="subcellular location">
    <subcellularLocation>
        <location evidence="4">Membrane</location>
        <topology evidence="4">Multi-pass membrane protein</topology>
    </subcellularLocation>
</comment>
<dbReference type="Pfam" id="PF04145">
    <property type="entry name" value="Ctr"/>
    <property type="match status" value="1"/>
</dbReference>
<evidence type="ECO:0000256" key="1">
    <source>
        <dbReference type="ARBA" id="ARBA00022692"/>
    </source>
</evidence>
<gene>
    <name evidence="5" type="ORF">Fcan01_05518</name>
</gene>
<keyword evidence="4" id="KW-0406">Ion transport</keyword>
<comment type="caution">
    <text evidence="5">The sequence shown here is derived from an EMBL/GenBank/DDBJ whole genome shotgun (WGS) entry which is preliminary data.</text>
</comment>
<name>A0A226ETY9_FOLCA</name>
<comment type="similarity">
    <text evidence="4">Belongs to the copper transporter (Ctr) (TC 1.A.56) family. SLC31A subfamily.</text>
</comment>
<protein>
    <recommendedName>
        <fullName evidence="4">Copper transport protein</fullName>
    </recommendedName>
</protein>
<evidence type="ECO:0000256" key="3">
    <source>
        <dbReference type="ARBA" id="ARBA00023136"/>
    </source>
</evidence>
<dbReference type="AlphaFoldDB" id="A0A226ETY9"/>
<keyword evidence="3 4" id="KW-0472">Membrane</keyword>
<evidence type="ECO:0000256" key="2">
    <source>
        <dbReference type="ARBA" id="ARBA00022989"/>
    </source>
</evidence>
<dbReference type="OrthoDB" id="161814at2759"/>
<accession>A0A226ETY9</accession>
<dbReference type="GO" id="GO:0016020">
    <property type="term" value="C:membrane"/>
    <property type="evidence" value="ECO:0007669"/>
    <property type="project" value="UniProtKB-SubCell"/>
</dbReference>
<dbReference type="InterPro" id="IPR007274">
    <property type="entry name" value="Cop_transporter"/>
</dbReference>
<sequence length="149" mass="17378">MSHDHGMPDMPGMKMWFHFGKNEVILFEFWKTEKTGIFILSLVIIFMMAFGYEALKYFRDRMYQMHVERARSSLGVRGPPSTRSKVLSGFHIAQTVLHMVQFVLSYFLMLIYMTYNVWLALAVTLGAGAGYFCFGWYKASFLDINEHCQ</sequence>
<keyword evidence="4" id="KW-0187">Copper transport</keyword>
<keyword evidence="2 4" id="KW-1133">Transmembrane helix</keyword>
<dbReference type="Proteomes" id="UP000198287">
    <property type="component" value="Unassembled WGS sequence"/>
</dbReference>
<feature type="transmembrane region" description="Helical" evidence="4">
    <location>
        <begin position="36"/>
        <end position="55"/>
    </location>
</feature>
<keyword evidence="4" id="KW-0813">Transport</keyword>
<organism evidence="5 6">
    <name type="scientific">Folsomia candida</name>
    <name type="common">Springtail</name>
    <dbReference type="NCBI Taxonomy" id="158441"/>
    <lineage>
        <taxon>Eukaryota</taxon>
        <taxon>Metazoa</taxon>
        <taxon>Ecdysozoa</taxon>
        <taxon>Arthropoda</taxon>
        <taxon>Hexapoda</taxon>
        <taxon>Collembola</taxon>
        <taxon>Entomobryomorpha</taxon>
        <taxon>Isotomoidea</taxon>
        <taxon>Isotomidae</taxon>
        <taxon>Proisotominae</taxon>
        <taxon>Folsomia</taxon>
    </lineage>
</organism>
<evidence type="ECO:0000313" key="5">
    <source>
        <dbReference type="EMBL" id="OXA61073.1"/>
    </source>
</evidence>
<dbReference type="GO" id="GO:0005375">
    <property type="term" value="F:copper ion transmembrane transporter activity"/>
    <property type="evidence" value="ECO:0007669"/>
    <property type="project" value="UniProtKB-UniRule"/>
</dbReference>
<dbReference type="EMBL" id="LNIX01000002">
    <property type="protein sequence ID" value="OXA61073.1"/>
    <property type="molecule type" value="Genomic_DNA"/>
</dbReference>
<keyword evidence="4" id="KW-0186">Copper</keyword>
<dbReference type="PANTHER" id="PTHR12483:SF115">
    <property type="entry name" value="COPPER TRANSPORT PROTEIN"/>
    <property type="match status" value="1"/>
</dbReference>
<reference evidence="5 6" key="1">
    <citation type="submission" date="2015-12" db="EMBL/GenBank/DDBJ databases">
        <title>The genome of Folsomia candida.</title>
        <authorList>
            <person name="Faddeeva A."/>
            <person name="Derks M.F."/>
            <person name="Anvar Y."/>
            <person name="Smit S."/>
            <person name="Van Straalen N."/>
            <person name="Roelofs D."/>
        </authorList>
    </citation>
    <scope>NUCLEOTIDE SEQUENCE [LARGE SCALE GENOMIC DNA]</scope>
    <source>
        <strain evidence="5 6">VU population</strain>
        <tissue evidence="5">Whole body</tissue>
    </source>
</reference>
<evidence type="ECO:0000313" key="6">
    <source>
        <dbReference type="Proteomes" id="UP000198287"/>
    </source>
</evidence>
<dbReference type="PANTHER" id="PTHR12483">
    <property type="entry name" value="SOLUTE CARRIER FAMILY 31 COPPER TRANSPORTERS"/>
    <property type="match status" value="1"/>
</dbReference>
<keyword evidence="1 4" id="KW-0812">Transmembrane</keyword>
<keyword evidence="6" id="KW-1185">Reference proteome</keyword>
<evidence type="ECO:0000256" key="4">
    <source>
        <dbReference type="RuleBase" id="RU367022"/>
    </source>
</evidence>
<dbReference type="OMA" id="DITEYCH"/>